<keyword evidence="7" id="KW-0496">Mitochondrion</keyword>
<dbReference type="InterPro" id="IPR001708">
    <property type="entry name" value="YidC/ALB3/OXA1/COX18"/>
</dbReference>
<evidence type="ECO:0000256" key="5">
    <source>
        <dbReference type="ARBA" id="ARBA00022946"/>
    </source>
</evidence>
<protein>
    <recommendedName>
        <fullName evidence="12">Membrane insertase YidC/Oxa/ALB C-terminal domain-containing protein</fullName>
    </recommendedName>
</protein>
<keyword evidence="14" id="KW-1185">Reference proteome</keyword>
<dbReference type="FunCoup" id="I2GY31">
    <property type="interactions" value="653"/>
</dbReference>
<evidence type="ECO:0000256" key="7">
    <source>
        <dbReference type="ARBA" id="ARBA00023128"/>
    </source>
</evidence>
<dbReference type="GeneID" id="14494203"/>
<dbReference type="STRING" id="1071380.I2GY31"/>
<comment type="similarity">
    <text evidence="2 9">Belongs to the OXA1/ALB3/YidC family.</text>
</comment>
<dbReference type="OMA" id="FPMAIFM"/>
<evidence type="ECO:0000256" key="11">
    <source>
        <dbReference type="SAM" id="Phobius"/>
    </source>
</evidence>
<comment type="subcellular location">
    <subcellularLocation>
        <location evidence="9">Membrane</location>
        <topology evidence="9">Multi-pass membrane protein</topology>
    </subcellularLocation>
    <subcellularLocation>
        <location evidence="1">Mitochondrion inner membrane</location>
        <topology evidence="1">Multi-pass membrane protein</topology>
    </subcellularLocation>
</comment>
<dbReference type="Pfam" id="PF02096">
    <property type="entry name" value="60KD_IMP"/>
    <property type="match status" value="1"/>
</dbReference>
<evidence type="ECO:0000256" key="2">
    <source>
        <dbReference type="ARBA" id="ARBA00009877"/>
    </source>
</evidence>
<dbReference type="HOGENOM" id="CLU_029282_3_0_1"/>
<dbReference type="CDD" id="cd20069">
    <property type="entry name" value="5TM_Oxa1-like"/>
    <property type="match status" value="1"/>
</dbReference>
<dbReference type="GO" id="GO:0033615">
    <property type="term" value="P:mitochondrial proton-transporting ATP synthase complex assembly"/>
    <property type="evidence" value="ECO:0007669"/>
    <property type="project" value="EnsemblFungi"/>
</dbReference>
<keyword evidence="4" id="KW-0999">Mitochondrion inner membrane</keyword>
<keyword evidence="3 9" id="KW-0812">Transmembrane</keyword>
<keyword evidence="6 11" id="KW-1133">Transmembrane helix</keyword>
<dbReference type="PANTHER" id="PTHR12428">
    <property type="entry name" value="OXA1"/>
    <property type="match status" value="1"/>
</dbReference>
<evidence type="ECO:0000256" key="4">
    <source>
        <dbReference type="ARBA" id="ARBA00022792"/>
    </source>
</evidence>
<evidence type="ECO:0000256" key="1">
    <source>
        <dbReference type="ARBA" id="ARBA00004448"/>
    </source>
</evidence>
<feature type="transmembrane region" description="Helical" evidence="11">
    <location>
        <begin position="206"/>
        <end position="224"/>
    </location>
</feature>
<name>I2GY31_HENB6</name>
<organism evidence="13 14">
    <name type="scientific">Henningerozyma blattae (strain ATCC 34711 / CBS 6284 / DSM 70876 / NBRC 10599 / NRRL Y-10934 / UCD 77-7)</name>
    <name type="common">Yeast</name>
    <name type="synonym">Tetrapisispora blattae</name>
    <dbReference type="NCBI Taxonomy" id="1071380"/>
    <lineage>
        <taxon>Eukaryota</taxon>
        <taxon>Fungi</taxon>
        <taxon>Dikarya</taxon>
        <taxon>Ascomycota</taxon>
        <taxon>Saccharomycotina</taxon>
        <taxon>Saccharomycetes</taxon>
        <taxon>Saccharomycetales</taxon>
        <taxon>Saccharomycetaceae</taxon>
        <taxon>Henningerozyma</taxon>
    </lineage>
</organism>
<feature type="domain" description="Membrane insertase YidC/Oxa/ALB C-terminal" evidence="12">
    <location>
        <begin position="134"/>
        <end position="323"/>
    </location>
</feature>
<proteinExistence type="inferred from homology"/>
<evidence type="ECO:0000313" key="14">
    <source>
        <dbReference type="Proteomes" id="UP000002866"/>
    </source>
</evidence>
<dbReference type="GO" id="GO:0030061">
    <property type="term" value="C:mitochondrial crista"/>
    <property type="evidence" value="ECO:0007669"/>
    <property type="project" value="EnsemblFungi"/>
</dbReference>
<dbReference type="KEGG" id="tbl:TBLA_0B01890"/>
<dbReference type="eggNOG" id="KOG1239">
    <property type="taxonomic scope" value="Eukaryota"/>
</dbReference>
<evidence type="ECO:0000259" key="12">
    <source>
        <dbReference type="Pfam" id="PF02096"/>
    </source>
</evidence>
<dbReference type="AlphaFoldDB" id="I2GY31"/>
<dbReference type="EMBL" id="HE806317">
    <property type="protein sequence ID" value="CCH59033.1"/>
    <property type="molecule type" value="Genomic_DNA"/>
</dbReference>
<evidence type="ECO:0000256" key="3">
    <source>
        <dbReference type="ARBA" id="ARBA00022692"/>
    </source>
</evidence>
<dbReference type="GO" id="GO:0097002">
    <property type="term" value="C:mitochondrial inner boundary membrane"/>
    <property type="evidence" value="ECO:0007669"/>
    <property type="project" value="EnsemblFungi"/>
</dbReference>
<dbReference type="GO" id="GO:0032979">
    <property type="term" value="P:protein insertion into mitochondrial inner membrane from matrix"/>
    <property type="evidence" value="ECO:0007669"/>
    <property type="project" value="EnsemblFungi"/>
</dbReference>
<keyword evidence="8 11" id="KW-0472">Membrane</keyword>
<dbReference type="OrthoDB" id="2148490at2759"/>
<evidence type="ECO:0000256" key="6">
    <source>
        <dbReference type="ARBA" id="ARBA00022989"/>
    </source>
</evidence>
<gene>
    <name evidence="13" type="primary">TBLA0B01890</name>
    <name evidence="13" type="ORF">TBLA_0B01890</name>
</gene>
<evidence type="ECO:0000313" key="13">
    <source>
        <dbReference type="EMBL" id="CCH59033.1"/>
    </source>
</evidence>
<accession>I2GY31</accession>
<sequence>MYRSSLLNVQRQFTARQIFRSSLVASRPKISLSKSLLIPGLNLSVRWSSNTPNADSIDSSTTQAMQDIQSSLPSMDEIASTGSTILDQTSGIIGEASYHLGYLNSIGMANNWWRPTDLIQNLLELTHVYTGLPWWGTICTLTIVIRLLLVPLFIKSSDTVARNSRIKPQLDIIGKKMSSATDLSQTQLYNLERKQLLAKHGIKNRWLIAPMIQLPIALGFFGALRHMANYPVDGFTNQGILWFTDLSQADPFLGLQIITAAVYISFTRAGGETGAQQFSPVMKKVFTLLPLISIPATMKLSSAVVLYFAINGSISVLQTFLLKNKWVRHKLKIADVVHHPVPQDQQNKSILQTMKDSMAKGAEKSKKRREMQEQENKNKERVKKYRENSTIKIVSKKNFNKKNSM</sequence>
<evidence type="ECO:0000256" key="8">
    <source>
        <dbReference type="ARBA" id="ARBA00023136"/>
    </source>
</evidence>
<dbReference type="RefSeq" id="XP_004178552.1">
    <property type="nucleotide sequence ID" value="XM_004178504.1"/>
</dbReference>
<feature type="region of interest" description="Disordered" evidence="10">
    <location>
        <begin position="358"/>
        <end position="388"/>
    </location>
</feature>
<dbReference type="GO" id="GO:0097177">
    <property type="term" value="F:mitochondrial ribosome binding"/>
    <property type="evidence" value="ECO:0007669"/>
    <property type="project" value="EnsemblFungi"/>
</dbReference>
<keyword evidence="5" id="KW-0809">Transit peptide</keyword>
<feature type="transmembrane region" description="Helical" evidence="11">
    <location>
        <begin position="304"/>
        <end position="322"/>
    </location>
</feature>
<dbReference type="InterPro" id="IPR028055">
    <property type="entry name" value="YidC/Oxa/ALB_C"/>
</dbReference>
<evidence type="ECO:0000256" key="9">
    <source>
        <dbReference type="RuleBase" id="RU003945"/>
    </source>
</evidence>
<feature type="transmembrane region" description="Helical" evidence="11">
    <location>
        <begin position="132"/>
        <end position="154"/>
    </location>
</feature>
<dbReference type="InParanoid" id="I2GY31"/>
<dbReference type="Proteomes" id="UP000002866">
    <property type="component" value="Chromosome 2"/>
</dbReference>
<reference evidence="13 14" key="1">
    <citation type="journal article" date="2011" name="Proc. Natl. Acad. Sci. U.S.A.">
        <title>Evolutionary erosion of yeast sex chromosomes by mating-type switching accidents.</title>
        <authorList>
            <person name="Gordon J.L."/>
            <person name="Armisen D."/>
            <person name="Proux-Wera E."/>
            <person name="Oheigeartaigh S.S."/>
            <person name="Byrne K.P."/>
            <person name="Wolfe K.H."/>
        </authorList>
    </citation>
    <scope>NUCLEOTIDE SEQUENCE [LARGE SCALE GENOMIC DNA]</scope>
    <source>
        <strain evidence="14">ATCC 34711 / CBS 6284 / DSM 70876 / NBRC 10599 / NRRL Y-10934 / UCD 77-7</strain>
    </source>
</reference>
<dbReference type="GO" id="GO:0032977">
    <property type="term" value="F:membrane insertase activity"/>
    <property type="evidence" value="ECO:0007669"/>
    <property type="project" value="EnsemblFungi"/>
</dbReference>
<dbReference type="PANTHER" id="PTHR12428:SF66">
    <property type="entry name" value="MITOCHONDRIAL INNER MEMBRANE PROTEIN OXA1L"/>
    <property type="match status" value="1"/>
</dbReference>
<evidence type="ECO:0000256" key="10">
    <source>
        <dbReference type="SAM" id="MobiDB-lite"/>
    </source>
</evidence>